<dbReference type="InterPro" id="IPR027843">
    <property type="entry name" value="DUF4440"/>
</dbReference>
<dbReference type="Pfam" id="PF14534">
    <property type="entry name" value="DUF4440"/>
    <property type="match status" value="1"/>
</dbReference>
<keyword evidence="3" id="KW-1185">Reference proteome</keyword>
<dbReference type="InterPro" id="IPR032710">
    <property type="entry name" value="NTF2-like_dom_sf"/>
</dbReference>
<proteinExistence type="predicted"/>
<reference evidence="2 3" key="1">
    <citation type="journal article" date="2019" name="Int. J. Syst. Evol. Microbiol.">
        <title>The Global Catalogue of Microorganisms (GCM) 10K type strain sequencing project: providing services to taxonomists for standard genome sequencing and annotation.</title>
        <authorList>
            <consortium name="The Broad Institute Genomics Platform"/>
            <consortium name="The Broad Institute Genome Sequencing Center for Infectious Disease"/>
            <person name="Wu L."/>
            <person name="Ma J."/>
        </authorList>
    </citation>
    <scope>NUCLEOTIDE SEQUENCE [LARGE SCALE GENOMIC DNA]</scope>
    <source>
        <strain evidence="2 3">JCM 15933</strain>
    </source>
</reference>
<protein>
    <submittedName>
        <fullName evidence="2">Nuclear transport factor 2 family protein</fullName>
    </submittedName>
</protein>
<dbReference type="RefSeq" id="WP_344501259.1">
    <property type="nucleotide sequence ID" value="NZ_BAAAQD010000002.1"/>
</dbReference>
<organism evidence="2 3">
    <name type="scientific">Dactylosporangium maewongense</name>
    <dbReference type="NCBI Taxonomy" id="634393"/>
    <lineage>
        <taxon>Bacteria</taxon>
        <taxon>Bacillati</taxon>
        <taxon>Actinomycetota</taxon>
        <taxon>Actinomycetes</taxon>
        <taxon>Micromonosporales</taxon>
        <taxon>Micromonosporaceae</taxon>
        <taxon>Dactylosporangium</taxon>
    </lineage>
</organism>
<sequence length="124" mass="13631">MTAPSEDGLRAAERRLQAAQLAGDVAVLDEVLDERLVFTGPDGLLYGKGDDLHLHRSGEQKVTKVEEEDLIVLVHDRTGVTCFLGQLAGTFKGTSFAARMRYTRTWAFAEETGWRLVAAHASML</sequence>
<evidence type="ECO:0000313" key="3">
    <source>
        <dbReference type="Proteomes" id="UP001501470"/>
    </source>
</evidence>
<dbReference type="EMBL" id="BAAAQD010000002">
    <property type="protein sequence ID" value="GAA1504591.1"/>
    <property type="molecule type" value="Genomic_DNA"/>
</dbReference>
<dbReference type="Gene3D" id="3.10.450.50">
    <property type="match status" value="1"/>
</dbReference>
<evidence type="ECO:0000259" key="1">
    <source>
        <dbReference type="Pfam" id="PF14534"/>
    </source>
</evidence>
<dbReference type="SUPFAM" id="SSF54427">
    <property type="entry name" value="NTF2-like"/>
    <property type="match status" value="1"/>
</dbReference>
<feature type="domain" description="DUF4440" evidence="1">
    <location>
        <begin position="9"/>
        <end position="116"/>
    </location>
</feature>
<dbReference type="Proteomes" id="UP001501470">
    <property type="component" value="Unassembled WGS sequence"/>
</dbReference>
<comment type="caution">
    <text evidence="2">The sequence shown here is derived from an EMBL/GenBank/DDBJ whole genome shotgun (WGS) entry which is preliminary data.</text>
</comment>
<gene>
    <name evidence="2" type="ORF">GCM10009827_017380</name>
</gene>
<name>A0ABN1ZUB8_9ACTN</name>
<accession>A0ABN1ZUB8</accession>
<evidence type="ECO:0000313" key="2">
    <source>
        <dbReference type="EMBL" id="GAA1504591.1"/>
    </source>
</evidence>